<evidence type="ECO:0000256" key="2">
    <source>
        <dbReference type="ARBA" id="ARBA00022603"/>
    </source>
</evidence>
<dbReference type="Gene3D" id="3.40.50.150">
    <property type="entry name" value="Vaccinia Virus protein VP39"/>
    <property type="match status" value="1"/>
</dbReference>
<dbReference type="PROSITE" id="PS00092">
    <property type="entry name" value="N6_MTASE"/>
    <property type="match status" value="1"/>
</dbReference>
<dbReference type="SUPFAM" id="SSF53335">
    <property type="entry name" value="S-adenosyl-L-methionine-dependent methyltransferases"/>
    <property type="match status" value="1"/>
</dbReference>
<evidence type="ECO:0000259" key="7">
    <source>
        <dbReference type="Pfam" id="PF17827"/>
    </source>
</evidence>
<dbReference type="GeneTree" id="ENSGT00390000014125"/>
<dbReference type="Ensembl" id="ENSPNAT00000074016.1">
    <property type="protein sequence ID" value="ENSPNAP00000082347.1"/>
    <property type="gene ID" value="ENSPNAG00000016216.2"/>
</dbReference>
<reference evidence="8" key="2">
    <citation type="submission" date="2025-08" db="UniProtKB">
        <authorList>
            <consortium name="Ensembl"/>
        </authorList>
    </citation>
    <scope>IDENTIFICATION</scope>
</reference>
<dbReference type="Gene3D" id="1.10.8.10">
    <property type="entry name" value="DNA helicase RuvA subunit, C-terminal domain"/>
    <property type="match status" value="1"/>
</dbReference>
<reference evidence="8 9" key="1">
    <citation type="submission" date="2020-10" db="EMBL/GenBank/DDBJ databases">
        <title>Pygocentrus nattereri (red-bellied piranha) genome, fPygNat1, primary haplotype.</title>
        <authorList>
            <person name="Myers G."/>
            <person name="Meyer A."/>
            <person name="Karagic N."/>
            <person name="Pippel M."/>
            <person name="Winkler S."/>
            <person name="Tracey A."/>
            <person name="Wood J."/>
            <person name="Formenti G."/>
            <person name="Howe K."/>
            <person name="Fedrigo O."/>
            <person name="Jarvis E.D."/>
        </authorList>
    </citation>
    <scope>NUCLEOTIDE SEQUENCE [LARGE SCALE GENOMIC DNA]</scope>
</reference>
<dbReference type="GO" id="GO:0003676">
    <property type="term" value="F:nucleic acid binding"/>
    <property type="evidence" value="ECO:0007669"/>
    <property type="project" value="InterPro"/>
</dbReference>
<keyword evidence="2" id="KW-0489">Methyltransferase</keyword>
<dbReference type="CDD" id="cd02440">
    <property type="entry name" value="AdoMet_MTases"/>
    <property type="match status" value="1"/>
</dbReference>
<dbReference type="InterPro" id="IPR040758">
    <property type="entry name" value="PrmC_N"/>
</dbReference>
<evidence type="ECO:0000259" key="6">
    <source>
        <dbReference type="Pfam" id="PF05175"/>
    </source>
</evidence>
<keyword evidence="9" id="KW-1185">Reference proteome</keyword>
<dbReference type="Pfam" id="PF17827">
    <property type="entry name" value="PrmC_N"/>
    <property type="match status" value="1"/>
</dbReference>
<dbReference type="EC" id="2.1.1.297" evidence="1"/>
<dbReference type="InterPro" id="IPR002052">
    <property type="entry name" value="DNA_methylase_N6_adenine_CS"/>
</dbReference>
<evidence type="ECO:0000256" key="4">
    <source>
        <dbReference type="ARBA" id="ARBA00022691"/>
    </source>
</evidence>
<feature type="domain" description="Methyltransferase small" evidence="6">
    <location>
        <begin position="147"/>
        <end position="258"/>
    </location>
</feature>
<dbReference type="InterPro" id="IPR050320">
    <property type="entry name" value="N5-glutamine_MTase"/>
</dbReference>
<evidence type="ECO:0000256" key="1">
    <source>
        <dbReference type="ARBA" id="ARBA00012771"/>
    </source>
</evidence>
<dbReference type="GO" id="GO:0102559">
    <property type="term" value="F:peptide chain release factor N(5)-glutamine methyltransferase activity"/>
    <property type="evidence" value="ECO:0007669"/>
    <property type="project" value="UniProtKB-EC"/>
</dbReference>
<gene>
    <name evidence="8" type="primary">HEMK1</name>
</gene>
<dbReference type="GO" id="GO:0005739">
    <property type="term" value="C:mitochondrion"/>
    <property type="evidence" value="ECO:0007669"/>
    <property type="project" value="TreeGrafter"/>
</dbReference>
<dbReference type="Pfam" id="PF05175">
    <property type="entry name" value="MTS"/>
    <property type="match status" value="1"/>
</dbReference>
<evidence type="ECO:0000313" key="8">
    <source>
        <dbReference type="Ensembl" id="ENSPNAP00000082347.1"/>
    </source>
</evidence>
<protein>
    <recommendedName>
        <fullName evidence="1">peptide chain release factor N(5)-glutamine methyltransferase</fullName>
        <ecNumber evidence="1">2.1.1.297</ecNumber>
    </recommendedName>
</protein>
<name>A0AAR2M549_PYGNA</name>
<dbReference type="PANTHER" id="PTHR18895">
    <property type="entry name" value="HEMK METHYLTRANSFERASE"/>
    <property type="match status" value="1"/>
</dbReference>
<dbReference type="InterPro" id="IPR007848">
    <property type="entry name" value="Small_mtfrase_dom"/>
</dbReference>
<sequence length="348" mass="39797">MFLGKNRFCAFKAILQFKNTSWSRQFIAVGGAVGPPVDCSVTVEQAVSLWARLFQQHGISEPLLSSQYIIAHVLGKKTLHCVERSHLSDSLTDQQRENVWKLCTKRLTRMPLQYVIEEWDFRDLTLKMRPPVFIPRPETEELVSLVLEDLQTEWRGRTWPALRCLEVGCGTGAISLSLLHSVPQLKAIALDQSQEAVFLTKENASRLGLQGRLEVHHLDIIKDADLMVRDCSAVDVLVSNPPYLFTEDMESLQEEIIRFEDHSALDGGSDGMRVISQILTLAPKLLTKDGRVYLEVDPRHPALLKHLVEQRKLGLQYLETRYDFTNRSELPRQIRNWFVCLKLVKTIL</sequence>
<evidence type="ECO:0000313" key="9">
    <source>
        <dbReference type="Proteomes" id="UP001501920"/>
    </source>
</evidence>
<keyword evidence="3" id="KW-0808">Transferase</keyword>
<dbReference type="Proteomes" id="UP001501920">
    <property type="component" value="Chromosome 26"/>
</dbReference>
<dbReference type="InterPro" id="IPR004556">
    <property type="entry name" value="HemK-like"/>
</dbReference>
<accession>A0AAR2M549</accession>
<proteinExistence type="predicted"/>
<dbReference type="InterPro" id="IPR029063">
    <property type="entry name" value="SAM-dependent_MTases_sf"/>
</dbReference>
<comment type="catalytic activity">
    <reaction evidence="5">
        <text>L-glutaminyl-[peptide chain release factor] + S-adenosyl-L-methionine = N(5)-methyl-L-glutaminyl-[peptide chain release factor] + S-adenosyl-L-homocysteine + H(+)</text>
        <dbReference type="Rhea" id="RHEA:42896"/>
        <dbReference type="Rhea" id="RHEA-COMP:10271"/>
        <dbReference type="Rhea" id="RHEA-COMP:10272"/>
        <dbReference type="ChEBI" id="CHEBI:15378"/>
        <dbReference type="ChEBI" id="CHEBI:30011"/>
        <dbReference type="ChEBI" id="CHEBI:57856"/>
        <dbReference type="ChEBI" id="CHEBI:59789"/>
        <dbReference type="ChEBI" id="CHEBI:61891"/>
        <dbReference type="EC" id="2.1.1.297"/>
    </reaction>
</comment>
<reference evidence="8" key="3">
    <citation type="submission" date="2025-09" db="UniProtKB">
        <authorList>
            <consortium name="Ensembl"/>
        </authorList>
    </citation>
    <scope>IDENTIFICATION</scope>
</reference>
<dbReference type="AlphaFoldDB" id="A0AAR2M549"/>
<dbReference type="PANTHER" id="PTHR18895:SF74">
    <property type="entry name" value="MTRF1L RELEASE FACTOR GLUTAMINE METHYLTRANSFERASE"/>
    <property type="match status" value="1"/>
</dbReference>
<dbReference type="NCBIfam" id="TIGR00536">
    <property type="entry name" value="hemK_fam"/>
    <property type="match status" value="1"/>
</dbReference>
<dbReference type="GO" id="GO:0032259">
    <property type="term" value="P:methylation"/>
    <property type="evidence" value="ECO:0007669"/>
    <property type="project" value="UniProtKB-KW"/>
</dbReference>
<organism evidence="8 9">
    <name type="scientific">Pygocentrus nattereri</name>
    <name type="common">Red-bellied piranha</name>
    <dbReference type="NCBI Taxonomy" id="42514"/>
    <lineage>
        <taxon>Eukaryota</taxon>
        <taxon>Metazoa</taxon>
        <taxon>Chordata</taxon>
        <taxon>Craniata</taxon>
        <taxon>Vertebrata</taxon>
        <taxon>Euteleostomi</taxon>
        <taxon>Actinopterygii</taxon>
        <taxon>Neopterygii</taxon>
        <taxon>Teleostei</taxon>
        <taxon>Ostariophysi</taxon>
        <taxon>Characiformes</taxon>
        <taxon>Characoidei</taxon>
        <taxon>Pygocentrus</taxon>
    </lineage>
</organism>
<feature type="domain" description="Release factor glutamine methyltransferase N-terminal" evidence="7">
    <location>
        <begin position="45"/>
        <end position="116"/>
    </location>
</feature>
<evidence type="ECO:0000256" key="5">
    <source>
        <dbReference type="ARBA" id="ARBA00048391"/>
    </source>
</evidence>
<keyword evidence="4" id="KW-0949">S-adenosyl-L-methionine</keyword>
<evidence type="ECO:0000256" key="3">
    <source>
        <dbReference type="ARBA" id="ARBA00022679"/>
    </source>
</evidence>